<feature type="transmembrane region" description="Helical" evidence="8">
    <location>
        <begin position="61"/>
        <end position="82"/>
    </location>
</feature>
<comment type="subcellular location">
    <subcellularLocation>
        <location evidence="1">Cell membrane</location>
        <topology evidence="1">Multi-pass membrane protein</topology>
    </subcellularLocation>
</comment>
<feature type="domain" description="Tyrosine-protein kinase G-rich" evidence="10">
    <location>
        <begin position="422"/>
        <end position="494"/>
    </location>
</feature>
<dbReference type="OrthoDB" id="230260at2"/>
<dbReference type="Pfam" id="PF02706">
    <property type="entry name" value="Wzz"/>
    <property type="match status" value="1"/>
</dbReference>
<evidence type="ECO:0000256" key="8">
    <source>
        <dbReference type="SAM" id="Phobius"/>
    </source>
</evidence>
<dbReference type="InterPro" id="IPR050445">
    <property type="entry name" value="Bact_polysacc_biosynth/exp"/>
</dbReference>
<dbReference type="GO" id="GO:0004713">
    <property type="term" value="F:protein tyrosine kinase activity"/>
    <property type="evidence" value="ECO:0007669"/>
    <property type="project" value="TreeGrafter"/>
</dbReference>
<evidence type="ECO:0000256" key="6">
    <source>
        <dbReference type="SAM" id="Coils"/>
    </source>
</evidence>
<dbReference type="EMBL" id="CP027668">
    <property type="protein sequence ID" value="AVO44838.1"/>
    <property type="molecule type" value="Genomic_DNA"/>
</dbReference>
<keyword evidence="12" id="KW-1185">Reference proteome</keyword>
<gene>
    <name evidence="11" type="ORF">C6569_07065</name>
</gene>
<feature type="region of interest" description="Disordered" evidence="7">
    <location>
        <begin position="502"/>
        <end position="525"/>
    </location>
</feature>
<dbReference type="Pfam" id="PF13807">
    <property type="entry name" value="GNVR"/>
    <property type="match status" value="1"/>
</dbReference>
<evidence type="ECO:0000256" key="3">
    <source>
        <dbReference type="ARBA" id="ARBA00022692"/>
    </source>
</evidence>
<evidence type="ECO:0000259" key="10">
    <source>
        <dbReference type="Pfam" id="PF13807"/>
    </source>
</evidence>
<proteinExistence type="predicted"/>
<keyword evidence="3 8" id="KW-0812">Transmembrane</keyword>
<feature type="region of interest" description="Disordered" evidence="7">
    <location>
        <begin position="1"/>
        <end position="51"/>
    </location>
</feature>
<dbReference type="InterPro" id="IPR003856">
    <property type="entry name" value="LPS_length_determ_N"/>
</dbReference>
<dbReference type="PANTHER" id="PTHR32309">
    <property type="entry name" value="TYROSINE-PROTEIN KINASE"/>
    <property type="match status" value="1"/>
</dbReference>
<evidence type="ECO:0000256" key="2">
    <source>
        <dbReference type="ARBA" id="ARBA00022475"/>
    </source>
</evidence>
<feature type="coiled-coil region" evidence="6">
    <location>
        <begin position="236"/>
        <end position="352"/>
    </location>
</feature>
<protein>
    <recommendedName>
        <fullName evidence="13">Lipopolysaccharide biosynthesis protein</fullName>
    </recommendedName>
</protein>
<evidence type="ECO:0000313" key="12">
    <source>
        <dbReference type="Proteomes" id="UP000237889"/>
    </source>
</evidence>
<dbReference type="AlphaFoldDB" id="A0A2S0N9L6"/>
<feature type="compositionally biased region" description="Low complexity" evidence="7">
    <location>
        <begin position="513"/>
        <end position="525"/>
    </location>
</feature>
<feature type="compositionally biased region" description="Basic and acidic residues" evidence="7">
    <location>
        <begin position="31"/>
        <end position="40"/>
    </location>
</feature>
<feature type="transmembrane region" description="Helical" evidence="8">
    <location>
        <begin position="474"/>
        <end position="498"/>
    </location>
</feature>
<evidence type="ECO:0000259" key="9">
    <source>
        <dbReference type="Pfam" id="PF02706"/>
    </source>
</evidence>
<feature type="compositionally biased region" description="Polar residues" evidence="7">
    <location>
        <begin position="1"/>
        <end position="10"/>
    </location>
</feature>
<keyword evidence="4 8" id="KW-1133">Transmembrane helix</keyword>
<dbReference type="GO" id="GO:0005886">
    <property type="term" value="C:plasma membrane"/>
    <property type="evidence" value="ECO:0007669"/>
    <property type="project" value="UniProtKB-SubCell"/>
</dbReference>
<accession>A0A2S0N9L6</accession>
<evidence type="ECO:0000256" key="7">
    <source>
        <dbReference type="SAM" id="MobiDB-lite"/>
    </source>
</evidence>
<keyword evidence="2" id="KW-1003">Cell membrane</keyword>
<evidence type="ECO:0000256" key="4">
    <source>
        <dbReference type="ARBA" id="ARBA00022989"/>
    </source>
</evidence>
<reference evidence="11 12" key="1">
    <citation type="submission" date="2018-03" db="EMBL/GenBank/DDBJ databases">
        <title>Genome sequencing of Phreatobacter sp.</title>
        <authorList>
            <person name="Kim S.-J."/>
            <person name="Heo J."/>
            <person name="Kwon S.-W."/>
        </authorList>
    </citation>
    <scope>NUCLEOTIDE SEQUENCE [LARGE SCALE GENOMIC DNA]</scope>
    <source>
        <strain evidence="11 12">S-12</strain>
    </source>
</reference>
<sequence length="525" mass="56420">MSTTDVSCSTPGLPPLAAARTGPGKDPTMYDDGRPERRDPPVPAATAGPVPPPSGGLGAAILPYWMPILALALACAGMAYGASRLMTPRFMATSQIFVDPRGIQVFDNELTPRQQDSNAAINFVESQARIVTSQSVLSRVIDSERLTDDPEFNGEGGANWAVALLRSLGLGRPAEESLASRERQALNALYDRVIVRRPERTFVIEVTVRASDADKAARLANAVSHAYIDSQTAARADAARRATQSLTNRLDELRTRVRIAEERAEDFRRRNGLVGTRTQLVSEQQLTDANSQLAQAQARVAEAQARSEQIQISLRTASQAGALPEAVMSPTIAALRGQQAEARRRLADAQTEFGPRHPTVRNAQAQVSDLDRAIADELGRIAQAARADLDRARAAEATQRRTVEQLTSLASEAGQAFVQLRELQREVDVNRNLLQAFLSRSRETSELERLDTSNARIITVAQPPRDRVFPPRGVVMALAGFVVGGGLGVGLALAAALLRGGGGRQAPAPAPRPVAARPPLARLVH</sequence>
<evidence type="ECO:0008006" key="13">
    <source>
        <dbReference type="Google" id="ProtNLM"/>
    </source>
</evidence>
<dbReference type="PANTHER" id="PTHR32309:SF13">
    <property type="entry name" value="FERRIC ENTEROBACTIN TRANSPORT PROTEIN FEPE"/>
    <property type="match status" value="1"/>
</dbReference>
<feature type="domain" description="Polysaccharide chain length determinant N-terminal" evidence="9">
    <location>
        <begin position="65"/>
        <end position="143"/>
    </location>
</feature>
<dbReference type="KEGG" id="phr:C6569_07065"/>
<evidence type="ECO:0000313" key="11">
    <source>
        <dbReference type="EMBL" id="AVO44838.1"/>
    </source>
</evidence>
<keyword evidence="5 8" id="KW-0472">Membrane</keyword>
<evidence type="ECO:0000256" key="1">
    <source>
        <dbReference type="ARBA" id="ARBA00004651"/>
    </source>
</evidence>
<evidence type="ECO:0000256" key="5">
    <source>
        <dbReference type="ARBA" id="ARBA00023136"/>
    </source>
</evidence>
<name>A0A2S0N9L6_9HYPH</name>
<keyword evidence="6" id="KW-0175">Coiled coil</keyword>
<organism evidence="11 12">
    <name type="scientific">Phreatobacter cathodiphilus</name>
    <dbReference type="NCBI Taxonomy" id="1868589"/>
    <lineage>
        <taxon>Bacteria</taxon>
        <taxon>Pseudomonadati</taxon>
        <taxon>Pseudomonadota</taxon>
        <taxon>Alphaproteobacteria</taxon>
        <taxon>Hyphomicrobiales</taxon>
        <taxon>Phreatobacteraceae</taxon>
        <taxon>Phreatobacter</taxon>
    </lineage>
</organism>
<dbReference type="InterPro" id="IPR032807">
    <property type="entry name" value="GNVR"/>
</dbReference>
<dbReference type="Proteomes" id="UP000237889">
    <property type="component" value="Chromosome"/>
</dbReference>